<comment type="caution">
    <text evidence="1">The sequence shown here is derived from an EMBL/GenBank/DDBJ whole genome shotgun (WGS) entry which is preliminary data.</text>
</comment>
<dbReference type="Proteomes" id="UP000324222">
    <property type="component" value="Unassembled WGS sequence"/>
</dbReference>
<reference evidence="1 2" key="1">
    <citation type="submission" date="2019-05" db="EMBL/GenBank/DDBJ databases">
        <title>Another draft genome of Portunus trituberculatus and its Hox gene families provides insights of decapod evolution.</title>
        <authorList>
            <person name="Jeong J.-H."/>
            <person name="Song I."/>
            <person name="Kim S."/>
            <person name="Choi T."/>
            <person name="Kim D."/>
            <person name="Ryu S."/>
            <person name="Kim W."/>
        </authorList>
    </citation>
    <scope>NUCLEOTIDE SEQUENCE [LARGE SCALE GENOMIC DNA]</scope>
    <source>
        <tissue evidence="1">Muscle</tissue>
    </source>
</reference>
<organism evidence="1 2">
    <name type="scientific">Portunus trituberculatus</name>
    <name type="common">Swimming crab</name>
    <name type="synonym">Neptunus trituberculatus</name>
    <dbReference type="NCBI Taxonomy" id="210409"/>
    <lineage>
        <taxon>Eukaryota</taxon>
        <taxon>Metazoa</taxon>
        <taxon>Ecdysozoa</taxon>
        <taxon>Arthropoda</taxon>
        <taxon>Crustacea</taxon>
        <taxon>Multicrustacea</taxon>
        <taxon>Malacostraca</taxon>
        <taxon>Eumalacostraca</taxon>
        <taxon>Eucarida</taxon>
        <taxon>Decapoda</taxon>
        <taxon>Pleocyemata</taxon>
        <taxon>Brachyura</taxon>
        <taxon>Eubrachyura</taxon>
        <taxon>Portunoidea</taxon>
        <taxon>Portunidae</taxon>
        <taxon>Portuninae</taxon>
        <taxon>Portunus</taxon>
    </lineage>
</organism>
<accession>A0A5B7F0Y7</accession>
<protein>
    <submittedName>
        <fullName evidence="1">Uncharacterized protein</fullName>
    </submittedName>
</protein>
<proteinExistence type="predicted"/>
<keyword evidence="2" id="KW-1185">Reference proteome</keyword>
<dbReference type="AlphaFoldDB" id="A0A5B7F0Y7"/>
<sequence length="91" mass="10038">MTVGICQFPPYYTVAAARNAYQCYTLTLRLISTQFFSLRAAKPAEECGATVGGDVTLMTHASAGNRDETKRRSEILFGPVMKWTSKSLSPR</sequence>
<evidence type="ECO:0000313" key="2">
    <source>
        <dbReference type="Proteomes" id="UP000324222"/>
    </source>
</evidence>
<name>A0A5B7F0Y7_PORTR</name>
<evidence type="ECO:0000313" key="1">
    <source>
        <dbReference type="EMBL" id="MPC38928.1"/>
    </source>
</evidence>
<dbReference type="EMBL" id="VSRR010004212">
    <property type="protein sequence ID" value="MPC38928.1"/>
    <property type="molecule type" value="Genomic_DNA"/>
</dbReference>
<gene>
    <name evidence="1" type="ORF">E2C01_032446</name>
</gene>